<reference evidence="3" key="1">
    <citation type="submission" date="2017-08" db="EMBL/GenBank/DDBJ databases">
        <authorList>
            <person name="Polle J.E."/>
            <person name="Barry K."/>
            <person name="Cushman J."/>
            <person name="Schmutz J."/>
            <person name="Tran D."/>
            <person name="Hathwaick L.T."/>
            <person name="Yim W.C."/>
            <person name="Jenkins J."/>
            <person name="Mckie-Krisberg Z.M."/>
            <person name="Prochnik S."/>
            <person name="Lindquist E."/>
            <person name="Dockter R.B."/>
            <person name="Adam C."/>
            <person name="Molina H."/>
            <person name="Bunkerborg J."/>
            <person name="Jin E."/>
            <person name="Buchheim M."/>
            <person name="Magnuson J."/>
        </authorList>
    </citation>
    <scope>NUCLEOTIDE SEQUENCE</scope>
    <source>
        <strain evidence="3">CCAP 19/18</strain>
    </source>
</reference>
<sequence length="421" mass="42341">MLTLPLVCALFPLDAAASILDGSLLAAKQTDYMSYVQIVASVLQYCTLVYLSANSLVNNLTIWSVLKVLSLFRCVGGVYRDWFSKDSAYKSEGIMSTVPTRSEERTMLASQGLAPSSAQESTRPPSLVHSKQRTMPISQRHTQSGSLSNGSHANGFDLGTDSSSSSSSSSSGGSGGGDGSSATPTNISSSRSGWREYGSGFSSEVGESRNGSHAYASSNSSSSSSSSSSSRGATQSGLSGAAAAPPLSNGCAAQSTAAASQLSSSPAIGTAGGAESSGGQQGNAHHSSEQGAAQAPMKASSVDRSDGRHTSWTWEDGGSHRVQGASGASGGEDVGAAGPIHSDEARSVGGDTGESAAASGLKYGGLHFQQPLDANDSESTLSVSSTGIEGGLEGWHSSNDHGRAPVAHEAGSPMVGGSGKP</sequence>
<dbReference type="Proteomes" id="UP000815325">
    <property type="component" value="Unassembled WGS sequence"/>
</dbReference>
<name>A0ABQ7G459_DUNSA</name>
<gene>
    <name evidence="3" type="ORF">DUNSADRAFT_16194</name>
</gene>
<feature type="region of interest" description="Disordered" evidence="1">
    <location>
        <begin position="100"/>
        <end position="421"/>
    </location>
</feature>
<evidence type="ECO:0000313" key="4">
    <source>
        <dbReference type="Proteomes" id="UP000815325"/>
    </source>
</evidence>
<feature type="chain" id="PRO_5046458329" evidence="2">
    <location>
        <begin position="18"/>
        <end position="421"/>
    </location>
</feature>
<evidence type="ECO:0000313" key="3">
    <source>
        <dbReference type="EMBL" id="KAF5829360.1"/>
    </source>
</evidence>
<protein>
    <submittedName>
        <fullName evidence="3">Uncharacterized protein</fullName>
    </submittedName>
</protein>
<dbReference type="EMBL" id="MU070170">
    <property type="protein sequence ID" value="KAF5829360.1"/>
    <property type="molecule type" value="Genomic_DNA"/>
</dbReference>
<feature type="compositionally biased region" description="Polar residues" evidence="1">
    <location>
        <begin position="133"/>
        <end position="152"/>
    </location>
</feature>
<keyword evidence="2" id="KW-0732">Signal</keyword>
<feature type="compositionally biased region" description="Polar residues" evidence="1">
    <location>
        <begin position="182"/>
        <end position="192"/>
    </location>
</feature>
<proteinExistence type="predicted"/>
<feature type="compositionally biased region" description="Gly residues" evidence="1">
    <location>
        <begin position="270"/>
        <end position="281"/>
    </location>
</feature>
<evidence type="ECO:0000256" key="2">
    <source>
        <dbReference type="SAM" id="SignalP"/>
    </source>
</evidence>
<feature type="compositionally biased region" description="Low complexity" evidence="1">
    <location>
        <begin position="252"/>
        <end position="265"/>
    </location>
</feature>
<comment type="caution">
    <text evidence="3">The sequence shown here is derived from an EMBL/GenBank/DDBJ whole genome shotgun (WGS) entry which is preliminary data.</text>
</comment>
<accession>A0ABQ7G459</accession>
<feature type="compositionally biased region" description="Polar residues" evidence="1">
    <location>
        <begin position="377"/>
        <end position="387"/>
    </location>
</feature>
<feature type="compositionally biased region" description="Low complexity" evidence="1">
    <location>
        <begin position="217"/>
        <end position="230"/>
    </location>
</feature>
<keyword evidence="4" id="KW-1185">Reference proteome</keyword>
<feature type="compositionally biased region" description="Low complexity" evidence="1">
    <location>
        <begin position="161"/>
        <end position="171"/>
    </location>
</feature>
<feature type="compositionally biased region" description="Polar residues" evidence="1">
    <location>
        <begin position="113"/>
        <end position="124"/>
    </location>
</feature>
<evidence type="ECO:0000256" key="1">
    <source>
        <dbReference type="SAM" id="MobiDB-lite"/>
    </source>
</evidence>
<organism evidence="3 4">
    <name type="scientific">Dunaliella salina</name>
    <name type="common">Green alga</name>
    <name type="synonym">Protococcus salinus</name>
    <dbReference type="NCBI Taxonomy" id="3046"/>
    <lineage>
        <taxon>Eukaryota</taxon>
        <taxon>Viridiplantae</taxon>
        <taxon>Chlorophyta</taxon>
        <taxon>core chlorophytes</taxon>
        <taxon>Chlorophyceae</taxon>
        <taxon>CS clade</taxon>
        <taxon>Chlamydomonadales</taxon>
        <taxon>Dunaliellaceae</taxon>
        <taxon>Dunaliella</taxon>
    </lineage>
</organism>
<feature type="signal peptide" evidence="2">
    <location>
        <begin position="1"/>
        <end position="17"/>
    </location>
</feature>